<evidence type="ECO:0000256" key="1">
    <source>
        <dbReference type="SAM" id="MobiDB-lite"/>
    </source>
</evidence>
<proteinExistence type="predicted"/>
<feature type="compositionally biased region" description="Polar residues" evidence="1">
    <location>
        <begin position="106"/>
        <end position="115"/>
    </location>
</feature>
<reference evidence="4 5" key="1">
    <citation type="submission" date="2021-01" db="EMBL/GenBank/DDBJ databases">
        <title>Chromosome-level genome assembly of a human fungal pathogen reveals clustering of transcriptionally co-regulated genes.</title>
        <authorList>
            <person name="Voorhies M."/>
            <person name="Cohen S."/>
            <person name="Shea T.P."/>
            <person name="Petrus S."/>
            <person name="Munoz J.F."/>
            <person name="Poplawski S."/>
            <person name="Goldman W.E."/>
            <person name="Michael T."/>
            <person name="Cuomo C.A."/>
            <person name="Sil A."/>
            <person name="Beyhan S."/>
        </authorList>
    </citation>
    <scope>NUCLEOTIDE SEQUENCE [LARGE SCALE GENOMIC DNA]</scope>
    <source>
        <strain evidence="4 5">G184AR</strain>
    </source>
</reference>
<feature type="chain" id="PRO_5034401865" description="GPI anchored serine-threonine rich protein" evidence="3">
    <location>
        <begin position="27"/>
        <end position="171"/>
    </location>
</feature>
<dbReference type="EMBL" id="JAEVHI010000007">
    <property type="protein sequence ID" value="KAG5287857.1"/>
    <property type="molecule type" value="Genomic_DNA"/>
</dbReference>
<protein>
    <recommendedName>
        <fullName evidence="6">GPI anchored serine-threonine rich protein</fullName>
    </recommendedName>
</protein>
<dbReference type="AlphaFoldDB" id="A0A8H7YAL4"/>
<feature type="region of interest" description="Disordered" evidence="1">
    <location>
        <begin position="106"/>
        <end position="138"/>
    </location>
</feature>
<evidence type="ECO:0000313" key="4">
    <source>
        <dbReference type="EMBL" id="KAG5287857.1"/>
    </source>
</evidence>
<feature type="compositionally biased region" description="Low complexity" evidence="1">
    <location>
        <begin position="116"/>
        <end position="138"/>
    </location>
</feature>
<keyword evidence="3" id="KW-0732">Signal</keyword>
<evidence type="ECO:0000313" key="5">
    <source>
        <dbReference type="Proteomes" id="UP000670092"/>
    </source>
</evidence>
<feature type="signal peptide" evidence="3">
    <location>
        <begin position="1"/>
        <end position="26"/>
    </location>
</feature>
<accession>A0A8H7YAL4</accession>
<dbReference type="OrthoDB" id="2507140at2759"/>
<dbReference type="Proteomes" id="UP000670092">
    <property type="component" value="Unassembled WGS sequence"/>
</dbReference>
<evidence type="ECO:0008006" key="6">
    <source>
        <dbReference type="Google" id="ProtNLM"/>
    </source>
</evidence>
<feature type="transmembrane region" description="Helical" evidence="2">
    <location>
        <begin position="144"/>
        <end position="170"/>
    </location>
</feature>
<evidence type="ECO:0000256" key="2">
    <source>
        <dbReference type="SAM" id="Phobius"/>
    </source>
</evidence>
<keyword evidence="2" id="KW-1133">Transmembrane helix</keyword>
<sequence>MRSFISLSAFLTFLCIGVANINVAAADSGSSSKCQAQNILDACLKSTNLLLSTCAVQDWICLCDKYTAILTCYNNCPQDPGRFGVDSAKVANCNAADTLRTTTPVSTLKPTATKNTGAASQTSGESTATGTGARSSASATGNAAAGMVVVGGEMGMGGLVWMLLAGIGYLM</sequence>
<comment type="caution">
    <text evidence="4">The sequence shown here is derived from an EMBL/GenBank/DDBJ whole genome shotgun (WGS) entry which is preliminary data.</text>
</comment>
<gene>
    <name evidence="4" type="ORF">I7I52_11767</name>
</gene>
<keyword evidence="2" id="KW-0472">Membrane</keyword>
<name>A0A8H7YAL4_AJECA</name>
<keyword evidence="2" id="KW-0812">Transmembrane</keyword>
<organism evidence="4 5">
    <name type="scientific">Ajellomyces capsulatus</name>
    <name type="common">Darling's disease fungus</name>
    <name type="synonym">Histoplasma capsulatum</name>
    <dbReference type="NCBI Taxonomy" id="5037"/>
    <lineage>
        <taxon>Eukaryota</taxon>
        <taxon>Fungi</taxon>
        <taxon>Dikarya</taxon>
        <taxon>Ascomycota</taxon>
        <taxon>Pezizomycotina</taxon>
        <taxon>Eurotiomycetes</taxon>
        <taxon>Eurotiomycetidae</taxon>
        <taxon>Onygenales</taxon>
        <taxon>Ajellomycetaceae</taxon>
        <taxon>Histoplasma</taxon>
    </lineage>
</organism>
<evidence type="ECO:0000256" key="3">
    <source>
        <dbReference type="SAM" id="SignalP"/>
    </source>
</evidence>
<dbReference type="VEuPathDB" id="FungiDB:I7I52_11767"/>